<evidence type="ECO:0000313" key="2">
    <source>
        <dbReference type="EMBL" id="OGZ68749.1"/>
    </source>
</evidence>
<dbReference type="AlphaFoldDB" id="A0A1G2I248"/>
<reference evidence="2 3" key="1">
    <citation type="journal article" date="2016" name="Nat. Commun.">
        <title>Thousands of microbial genomes shed light on interconnected biogeochemical processes in an aquifer system.</title>
        <authorList>
            <person name="Anantharaman K."/>
            <person name="Brown C.T."/>
            <person name="Hug L.A."/>
            <person name="Sharon I."/>
            <person name="Castelle C.J."/>
            <person name="Probst A.J."/>
            <person name="Thomas B.C."/>
            <person name="Singh A."/>
            <person name="Wilkins M.J."/>
            <person name="Karaoz U."/>
            <person name="Brodie E.L."/>
            <person name="Williams K.H."/>
            <person name="Hubbard S.S."/>
            <person name="Banfield J.F."/>
        </authorList>
    </citation>
    <scope>NUCLEOTIDE SEQUENCE [LARGE SCALE GENOMIC DNA]</scope>
</reference>
<organism evidence="2 3">
    <name type="scientific">Candidatus Staskawiczbacteria bacterium RIFCSPHIGHO2_02_FULL_42_22</name>
    <dbReference type="NCBI Taxonomy" id="1802207"/>
    <lineage>
        <taxon>Bacteria</taxon>
        <taxon>Candidatus Staskawicziibacteriota</taxon>
    </lineage>
</organism>
<dbReference type="Gene3D" id="3.30.70.2650">
    <property type="match status" value="1"/>
</dbReference>
<gene>
    <name evidence="2" type="ORF">A3D44_02010</name>
</gene>
<evidence type="ECO:0000259" key="1">
    <source>
        <dbReference type="Pfam" id="PF20803"/>
    </source>
</evidence>
<dbReference type="InterPro" id="IPR048846">
    <property type="entry name" value="PaaX-like_central"/>
</dbReference>
<protein>
    <recommendedName>
        <fullName evidence="1">Transcriptional repressor PaaX-like central Cas2-like domain-containing protein</fullName>
    </recommendedName>
</protein>
<evidence type="ECO:0000313" key="3">
    <source>
        <dbReference type="Proteomes" id="UP000178820"/>
    </source>
</evidence>
<proteinExistence type="predicted"/>
<sequence>MKKTKLRKKIKRVKNTNKETLSKKILLYLGEKSKEMLDLSVRIMFDFKSIRSEFGVNLYGNSYYLPREFYRLKKSPYFSYSPTEEKFYLTEKGRIKIIESVLRNKKMNQKRWDGFWRAIIFDIPEASRNDRDFLRKELRWIGCKEIQKSVWVTPFDFEKELMAILTLWKRDFRGNIQFLKIEKISGEEEIKQYFNI</sequence>
<dbReference type="Proteomes" id="UP000178820">
    <property type="component" value="Unassembled WGS sequence"/>
</dbReference>
<accession>A0A1G2I248</accession>
<feature type="domain" description="Transcriptional repressor PaaX-like central Cas2-like" evidence="1">
    <location>
        <begin position="110"/>
        <end position="166"/>
    </location>
</feature>
<dbReference type="Pfam" id="PF20803">
    <property type="entry name" value="PaaX_M"/>
    <property type="match status" value="1"/>
</dbReference>
<comment type="caution">
    <text evidence="2">The sequence shown here is derived from an EMBL/GenBank/DDBJ whole genome shotgun (WGS) entry which is preliminary data.</text>
</comment>
<name>A0A1G2I248_9BACT</name>
<dbReference type="EMBL" id="MHOT01000018">
    <property type="protein sequence ID" value="OGZ68749.1"/>
    <property type="molecule type" value="Genomic_DNA"/>
</dbReference>